<protein>
    <recommendedName>
        <fullName evidence="2">Thiol:disulfide interchange protein DsbA</fullName>
    </recommendedName>
</protein>
<dbReference type="GO" id="GO:0016491">
    <property type="term" value="F:oxidoreductase activity"/>
    <property type="evidence" value="ECO:0007669"/>
    <property type="project" value="InterPro"/>
</dbReference>
<evidence type="ECO:0000256" key="5">
    <source>
        <dbReference type="ARBA" id="ARBA00023284"/>
    </source>
</evidence>
<dbReference type="SUPFAM" id="SSF52833">
    <property type="entry name" value="Thioredoxin-like"/>
    <property type="match status" value="1"/>
</dbReference>
<dbReference type="PANTHER" id="PTHR35891:SF2">
    <property type="entry name" value="THIOL:DISULFIDE INTERCHANGE PROTEIN DSBA"/>
    <property type="match status" value="1"/>
</dbReference>
<dbReference type="Gene3D" id="3.40.30.10">
    <property type="entry name" value="Glutaredoxin"/>
    <property type="match status" value="1"/>
</dbReference>
<dbReference type="PIRSF" id="PIRSF001488">
    <property type="entry name" value="Tdi_protein"/>
    <property type="match status" value="1"/>
</dbReference>
<evidence type="ECO:0000313" key="7">
    <source>
        <dbReference type="EMBL" id="SUZ49622.1"/>
    </source>
</evidence>
<reference evidence="7" key="1">
    <citation type="submission" date="2018-05" db="EMBL/GenBank/DDBJ databases">
        <authorList>
            <person name="Lanie J.A."/>
            <person name="Ng W.-L."/>
            <person name="Kazmierczak K.M."/>
            <person name="Andrzejewski T.M."/>
            <person name="Davidsen T.M."/>
            <person name="Wayne K.J."/>
            <person name="Tettelin H."/>
            <person name="Glass J.I."/>
            <person name="Rusch D."/>
            <person name="Podicherti R."/>
            <person name="Tsui H.-C.T."/>
            <person name="Winkler M.E."/>
        </authorList>
    </citation>
    <scope>NUCLEOTIDE SEQUENCE</scope>
</reference>
<dbReference type="AlphaFoldDB" id="A0A381N4V3"/>
<comment type="similarity">
    <text evidence="1">Belongs to the thioredoxin family. DsbA subfamily.</text>
</comment>
<evidence type="ECO:0000256" key="4">
    <source>
        <dbReference type="ARBA" id="ARBA00023157"/>
    </source>
</evidence>
<evidence type="ECO:0000256" key="3">
    <source>
        <dbReference type="ARBA" id="ARBA00022729"/>
    </source>
</evidence>
<dbReference type="InterPro" id="IPR001853">
    <property type="entry name" value="DSBA-like_thioredoxin_dom"/>
</dbReference>
<sequence length="203" mass="23335">MFFLLFFSCAQAEEYVAGRHYEILDSPSVTRDPSKVEVVEVFWFGCNHCFALESYILPWKKTLPKDVDYWKSHATWNPTLKIHARLFYSAKALGIEDKIVPGAFTAIQREGRFLTGNSELEYFFKGFGVEKEKYLSVSNSFGVNNAVKQADNRMRQWTITGVPTLIVNGKYKVSGTREVGTDRLLDVVDFLIEKERRFLASSY</sequence>
<dbReference type="InterPro" id="IPR036249">
    <property type="entry name" value="Thioredoxin-like_sf"/>
</dbReference>
<dbReference type="InterPro" id="IPR023205">
    <property type="entry name" value="DsbA/DsbL"/>
</dbReference>
<dbReference type="Pfam" id="PF01323">
    <property type="entry name" value="DSBA"/>
    <property type="match status" value="1"/>
</dbReference>
<dbReference type="CDD" id="cd03019">
    <property type="entry name" value="DsbA_DsbA"/>
    <property type="match status" value="1"/>
</dbReference>
<gene>
    <name evidence="7" type="ORF">METZ01_LOCUS2476</name>
</gene>
<keyword evidence="5" id="KW-0676">Redox-active center</keyword>
<proteinExistence type="inferred from homology"/>
<organism evidence="7">
    <name type="scientific">marine metagenome</name>
    <dbReference type="NCBI Taxonomy" id="408172"/>
    <lineage>
        <taxon>unclassified sequences</taxon>
        <taxon>metagenomes</taxon>
        <taxon>ecological metagenomes</taxon>
    </lineage>
</organism>
<evidence type="ECO:0000259" key="6">
    <source>
        <dbReference type="Pfam" id="PF01323"/>
    </source>
</evidence>
<name>A0A381N4V3_9ZZZZ</name>
<dbReference type="InterPro" id="IPR050824">
    <property type="entry name" value="Thiol_disulfide_DsbA"/>
</dbReference>
<feature type="domain" description="DSBA-like thioredoxin" evidence="6">
    <location>
        <begin position="84"/>
        <end position="178"/>
    </location>
</feature>
<keyword evidence="4" id="KW-1015">Disulfide bond</keyword>
<evidence type="ECO:0000256" key="1">
    <source>
        <dbReference type="ARBA" id="ARBA00005791"/>
    </source>
</evidence>
<dbReference type="PANTHER" id="PTHR35891">
    <property type="entry name" value="THIOL:DISULFIDE INTERCHANGE PROTEIN DSBA"/>
    <property type="match status" value="1"/>
</dbReference>
<keyword evidence="3" id="KW-0732">Signal</keyword>
<evidence type="ECO:0000256" key="2">
    <source>
        <dbReference type="ARBA" id="ARBA00013831"/>
    </source>
</evidence>
<accession>A0A381N4V3</accession>
<dbReference type="EMBL" id="UINC01000126">
    <property type="protein sequence ID" value="SUZ49622.1"/>
    <property type="molecule type" value="Genomic_DNA"/>
</dbReference>